<evidence type="ECO:0000259" key="3">
    <source>
        <dbReference type="Pfam" id="PF02668"/>
    </source>
</evidence>
<dbReference type="EMBL" id="UOFY01000015">
    <property type="protein sequence ID" value="VAX07357.1"/>
    <property type="molecule type" value="Genomic_DNA"/>
</dbReference>
<keyword evidence="1" id="KW-0560">Oxidoreductase</keyword>
<dbReference type="InterPro" id="IPR003819">
    <property type="entry name" value="TauD/TfdA-like"/>
</dbReference>
<evidence type="ECO:0000313" key="4">
    <source>
        <dbReference type="EMBL" id="VAX07357.1"/>
    </source>
</evidence>
<evidence type="ECO:0000256" key="1">
    <source>
        <dbReference type="ARBA" id="ARBA00023002"/>
    </source>
</evidence>
<feature type="compositionally biased region" description="Polar residues" evidence="2">
    <location>
        <begin position="1"/>
        <end position="13"/>
    </location>
</feature>
<feature type="region of interest" description="Disordered" evidence="2">
    <location>
        <begin position="1"/>
        <end position="21"/>
    </location>
</feature>
<dbReference type="GO" id="GO:0016491">
    <property type="term" value="F:oxidoreductase activity"/>
    <property type="evidence" value="ECO:0007669"/>
    <property type="project" value="UniProtKB-KW"/>
</dbReference>
<dbReference type="AlphaFoldDB" id="A0A3B1BRP9"/>
<dbReference type="InterPro" id="IPR042098">
    <property type="entry name" value="TauD-like_sf"/>
</dbReference>
<protein>
    <recommendedName>
        <fullName evidence="3">TauD/TfdA-like domain-containing protein</fullName>
    </recommendedName>
</protein>
<proteinExistence type="predicted"/>
<dbReference type="Gene3D" id="3.60.130.10">
    <property type="entry name" value="Clavaminate synthase-like"/>
    <property type="match status" value="1"/>
</dbReference>
<organism evidence="4">
    <name type="scientific">hydrothermal vent metagenome</name>
    <dbReference type="NCBI Taxonomy" id="652676"/>
    <lineage>
        <taxon>unclassified sequences</taxon>
        <taxon>metagenomes</taxon>
        <taxon>ecological metagenomes</taxon>
    </lineage>
</organism>
<dbReference type="Pfam" id="PF02668">
    <property type="entry name" value="TauD"/>
    <property type="match status" value="1"/>
</dbReference>
<sequence>MNSIEPGTINQVSPFDPGNESAYQQWRDQKLSGYPEDIGGLVVEVNDPRNLTQAEFDALLQRARKTNMALYASKTGSDPSPQIPLTIAQHFGLRAINKNWLADDSGLTSLTVRNDGVRKNYIPYTNRAINWHTDGYYNIASEQIQALNLHVVQRAANGGENALMDHEVAYILLRDKNPDYIRALMTNNTLTIPPRIEDGKIARQEEPGPVFSITAEGNLHMRYTIRVNNVIWADDAVTTEALEYLKEILTGDSKYIYRGLLEPGMGLISNNVLHDRAAFTDDDEHKRHYYRARYFERLAGTGMVEGV</sequence>
<evidence type="ECO:0000256" key="2">
    <source>
        <dbReference type="SAM" id="MobiDB-lite"/>
    </source>
</evidence>
<accession>A0A3B1BRP9</accession>
<gene>
    <name evidence="4" type="ORF">MNBD_GAMMA25-2646</name>
</gene>
<dbReference type="SUPFAM" id="SSF51197">
    <property type="entry name" value="Clavaminate synthase-like"/>
    <property type="match status" value="1"/>
</dbReference>
<name>A0A3B1BRP9_9ZZZZ</name>
<reference evidence="4" key="1">
    <citation type="submission" date="2018-06" db="EMBL/GenBank/DDBJ databases">
        <authorList>
            <person name="Zhirakovskaya E."/>
        </authorList>
    </citation>
    <scope>NUCLEOTIDE SEQUENCE</scope>
</reference>
<feature type="domain" description="TauD/TfdA-like" evidence="3">
    <location>
        <begin position="81"/>
        <end position="292"/>
    </location>
</feature>